<dbReference type="Proteomes" id="UP000247702">
    <property type="component" value="Unassembled WGS sequence"/>
</dbReference>
<keyword evidence="2" id="KW-1185">Reference proteome</keyword>
<protein>
    <submittedName>
        <fullName evidence="1">Uncharacterized protein</fullName>
    </submittedName>
</protein>
<evidence type="ECO:0000313" key="1">
    <source>
        <dbReference type="EMBL" id="GBB88739.1"/>
    </source>
</evidence>
<comment type="caution">
    <text evidence="1">The sequence shown here is derived from an EMBL/GenBank/DDBJ whole genome shotgun (WGS) entry which is preliminary data.</text>
</comment>
<dbReference type="AlphaFoldDB" id="A0A2Z6QSA1"/>
<evidence type="ECO:0000313" key="2">
    <source>
        <dbReference type="Proteomes" id="UP000247702"/>
    </source>
</evidence>
<reference evidence="1 2" key="1">
    <citation type="submission" date="2017-11" db="EMBL/GenBank/DDBJ databases">
        <title>The genome of Rhizophagus clarus HR1 reveals common genetic basis of auxotrophy among arbuscular mycorrhizal fungi.</title>
        <authorList>
            <person name="Kobayashi Y."/>
        </authorList>
    </citation>
    <scope>NUCLEOTIDE SEQUENCE [LARGE SCALE GENOMIC DNA]</scope>
    <source>
        <strain evidence="1 2">HR1</strain>
    </source>
</reference>
<sequence length="178" mass="20559">MSKGHFTPRKLVTIGNVVPELHYGPFSRGWWYYSDSQIQDSHIYAIPIRLGFQVALKLNQKHFIIRIVRNLENPNTPDFICEGEEIDSGVLSSSSAAINTIYECIFGNKNKTKYPGATMLGFHDPYIIQQMLNNKNYEGFASSFTYKYKQKQSVIWQKIERGIFSISIFQKGEMVKQF</sequence>
<accession>A0A2Z6QSA1</accession>
<gene>
    <name evidence="1" type="ORF">RclHR1_15320003</name>
</gene>
<organism evidence="1 2">
    <name type="scientific">Rhizophagus clarus</name>
    <dbReference type="NCBI Taxonomy" id="94130"/>
    <lineage>
        <taxon>Eukaryota</taxon>
        <taxon>Fungi</taxon>
        <taxon>Fungi incertae sedis</taxon>
        <taxon>Mucoromycota</taxon>
        <taxon>Glomeromycotina</taxon>
        <taxon>Glomeromycetes</taxon>
        <taxon>Glomerales</taxon>
        <taxon>Glomeraceae</taxon>
        <taxon>Rhizophagus</taxon>
    </lineage>
</organism>
<dbReference type="EMBL" id="BEXD01000594">
    <property type="protein sequence ID" value="GBB88739.1"/>
    <property type="molecule type" value="Genomic_DNA"/>
</dbReference>
<name>A0A2Z6QSA1_9GLOM</name>
<proteinExistence type="predicted"/>